<gene>
    <name evidence="4" type="ORF">GCM10011386_28580</name>
</gene>
<accession>A0ABQ1MBD7</accession>
<evidence type="ECO:0000313" key="5">
    <source>
        <dbReference type="Proteomes" id="UP000597338"/>
    </source>
</evidence>
<evidence type="ECO:0000259" key="2">
    <source>
        <dbReference type="Pfam" id="PF04773"/>
    </source>
</evidence>
<dbReference type="PIRSF" id="PIRSF018266">
    <property type="entry name" value="FecR"/>
    <property type="match status" value="1"/>
</dbReference>
<dbReference type="Gene3D" id="2.60.120.1440">
    <property type="match status" value="1"/>
</dbReference>
<evidence type="ECO:0000313" key="4">
    <source>
        <dbReference type="EMBL" id="GGC34693.1"/>
    </source>
</evidence>
<dbReference type="EMBL" id="BMIK01000010">
    <property type="protein sequence ID" value="GGC34693.1"/>
    <property type="molecule type" value="Genomic_DNA"/>
</dbReference>
<reference evidence="5" key="1">
    <citation type="journal article" date="2019" name="Int. J. Syst. Evol. Microbiol.">
        <title>The Global Catalogue of Microorganisms (GCM) 10K type strain sequencing project: providing services to taxonomists for standard genome sequencing and annotation.</title>
        <authorList>
            <consortium name="The Broad Institute Genomics Platform"/>
            <consortium name="The Broad Institute Genome Sequencing Center for Infectious Disease"/>
            <person name="Wu L."/>
            <person name="Ma J."/>
        </authorList>
    </citation>
    <scope>NUCLEOTIDE SEQUENCE [LARGE SCALE GENOMIC DNA]</scope>
    <source>
        <strain evidence="5">CGMCC 1.15342</strain>
    </source>
</reference>
<name>A0ABQ1MBD7_9SPHI</name>
<feature type="transmembrane region" description="Helical" evidence="1">
    <location>
        <begin position="78"/>
        <end position="95"/>
    </location>
</feature>
<feature type="domain" description="Protein FecR C-terminal" evidence="3">
    <location>
        <begin position="256"/>
        <end position="321"/>
    </location>
</feature>
<keyword evidence="5" id="KW-1185">Reference proteome</keyword>
<proteinExistence type="predicted"/>
<keyword evidence="1" id="KW-1133">Transmembrane helix</keyword>
<organism evidence="4 5">
    <name type="scientific">Parapedobacter defluvii</name>
    <dbReference type="NCBI Taxonomy" id="2045106"/>
    <lineage>
        <taxon>Bacteria</taxon>
        <taxon>Pseudomonadati</taxon>
        <taxon>Bacteroidota</taxon>
        <taxon>Sphingobacteriia</taxon>
        <taxon>Sphingobacteriales</taxon>
        <taxon>Sphingobacteriaceae</taxon>
        <taxon>Parapedobacter</taxon>
    </lineage>
</organism>
<dbReference type="Gene3D" id="3.55.50.30">
    <property type="match status" value="1"/>
</dbReference>
<keyword evidence="1" id="KW-0472">Membrane</keyword>
<dbReference type="PANTHER" id="PTHR30273:SF2">
    <property type="entry name" value="PROTEIN FECR"/>
    <property type="match status" value="1"/>
</dbReference>
<dbReference type="Pfam" id="PF16344">
    <property type="entry name" value="FecR_C"/>
    <property type="match status" value="1"/>
</dbReference>
<dbReference type="Proteomes" id="UP000597338">
    <property type="component" value="Unassembled WGS sequence"/>
</dbReference>
<dbReference type="InterPro" id="IPR006860">
    <property type="entry name" value="FecR"/>
</dbReference>
<protein>
    <recommendedName>
        <fullName evidence="6">FecR family protein</fullName>
    </recommendedName>
</protein>
<dbReference type="RefSeq" id="WP_188751856.1">
    <property type="nucleotide sequence ID" value="NZ_BMIK01000010.1"/>
</dbReference>
<keyword evidence="1" id="KW-0812">Transmembrane</keyword>
<dbReference type="InterPro" id="IPR012373">
    <property type="entry name" value="Ferrdict_sens_TM"/>
</dbReference>
<feature type="domain" description="FecR protein" evidence="2">
    <location>
        <begin position="111"/>
        <end position="208"/>
    </location>
</feature>
<comment type="caution">
    <text evidence="4">The sequence shown here is derived from an EMBL/GenBank/DDBJ whole genome shotgun (WGS) entry which is preliminary data.</text>
</comment>
<evidence type="ECO:0000259" key="3">
    <source>
        <dbReference type="Pfam" id="PF16344"/>
    </source>
</evidence>
<dbReference type="Pfam" id="PF04773">
    <property type="entry name" value="FecR"/>
    <property type="match status" value="1"/>
</dbReference>
<evidence type="ECO:0008006" key="6">
    <source>
        <dbReference type="Google" id="ProtNLM"/>
    </source>
</evidence>
<dbReference type="PANTHER" id="PTHR30273">
    <property type="entry name" value="PERIPLASMIC SIGNAL SENSOR AND SIGMA FACTOR ACTIVATOR FECR-RELATED"/>
    <property type="match status" value="1"/>
</dbReference>
<dbReference type="InterPro" id="IPR032508">
    <property type="entry name" value="FecR_C"/>
</dbReference>
<sequence>MDKKTFKQLLGRYLAGTPTPKEKRAIDRWYDGFPLLTDSDIFPDEETEKQVADSLFSKIDAQLRPGERKQRRLMPRRLVAAASVFLIATFAYWIFRMVLPMGAEETVHYLTLETGVRQVKRIVLPDSSVVWLNANTVIRVPKDFDKRQQRRVLLDEGEASFEVTHNPAKPFTVRSGALTTEVLGTVFSVRNYGTLPESAVEVTEGKVRVRDSLGNVLAPELLPGERMVMSRVDGSVAVVRNAETWESDWQQGVVRLQDATVAELKLVLRNYFGATLVLDNPAIGEHRFNLTIPSTYSLDQVMKVICSIHQSQYRREANGIIRLY</sequence>
<evidence type="ECO:0000256" key="1">
    <source>
        <dbReference type="SAM" id="Phobius"/>
    </source>
</evidence>